<accession>A0A840SKI5</accession>
<dbReference type="InterPro" id="IPR023373">
    <property type="entry name" value="YmcC_sf"/>
</dbReference>
<proteinExistence type="predicted"/>
<organism evidence="1 2">
    <name type="scientific">Amaricoccus macauensis</name>
    <dbReference type="NCBI Taxonomy" id="57001"/>
    <lineage>
        <taxon>Bacteria</taxon>
        <taxon>Pseudomonadati</taxon>
        <taxon>Pseudomonadota</taxon>
        <taxon>Alphaproteobacteria</taxon>
        <taxon>Rhodobacterales</taxon>
        <taxon>Paracoccaceae</taxon>
        <taxon>Amaricoccus</taxon>
    </lineage>
</organism>
<dbReference type="Proteomes" id="UP000549457">
    <property type="component" value="Unassembled WGS sequence"/>
</dbReference>
<evidence type="ECO:0008006" key="3">
    <source>
        <dbReference type="Google" id="ProtNLM"/>
    </source>
</evidence>
<dbReference type="SUPFAM" id="SSF159270">
    <property type="entry name" value="YmcC-like"/>
    <property type="match status" value="1"/>
</dbReference>
<dbReference type="PROSITE" id="PS51257">
    <property type="entry name" value="PROKAR_LIPOPROTEIN"/>
    <property type="match status" value="1"/>
</dbReference>
<dbReference type="Gene3D" id="2.40.360.10">
    <property type="entry name" value="YmcC-like"/>
    <property type="match status" value="1"/>
</dbReference>
<evidence type="ECO:0000313" key="1">
    <source>
        <dbReference type="EMBL" id="MBB5221155.1"/>
    </source>
</evidence>
<name>A0A840SKI5_9RHOB</name>
<dbReference type="Pfam" id="PF11102">
    <property type="entry name" value="YjbF"/>
    <property type="match status" value="1"/>
</dbReference>
<comment type="caution">
    <text evidence="1">The sequence shown here is derived from an EMBL/GenBank/DDBJ whole genome shotgun (WGS) entry which is preliminary data.</text>
</comment>
<dbReference type="RefSeq" id="WP_184147554.1">
    <property type="nucleotide sequence ID" value="NZ_JACHFM010000001.1"/>
</dbReference>
<dbReference type="InterPro" id="IPR021308">
    <property type="entry name" value="GfcB"/>
</dbReference>
<dbReference type="AlphaFoldDB" id="A0A840SKI5"/>
<gene>
    <name evidence="1" type="ORF">HNP73_001076</name>
</gene>
<keyword evidence="2" id="KW-1185">Reference proteome</keyword>
<evidence type="ECO:0000313" key="2">
    <source>
        <dbReference type="Proteomes" id="UP000549457"/>
    </source>
</evidence>
<reference evidence="1 2" key="1">
    <citation type="submission" date="2020-08" db="EMBL/GenBank/DDBJ databases">
        <title>Genomic Encyclopedia of Type Strains, Phase IV (KMG-IV): sequencing the most valuable type-strain genomes for metagenomic binning, comparative biology and taxonomic classification.</title>
        <authorList>
            <person name="Goeker M."/>
        </authorList>
    </citation>
    <scope>NUCLEOTIDE SEQUENCE [LARGE SCALE GENOMIC DNA]</scope>
    <source>
        <strain evidence="1 2">DSM 101730</strain>
    </source>
</reference>
<sequence length="225" mass="24458">MMRRSFALVLLGLLAGCGSQRDPVLSEAMGALAGMWRTEPAPKPQRQVTRSDIERANVAAILARLESDPRGTVLYATADNRGFVTYVSPLMQQVTLKGAEVTGTRGLGTDLLSSWSSSNDPLVRPTPPGAWPARVDRTFELPGAGPQGRVERYSCTFERGAASEMVILQVRYSGLEITETCAGPDGRFENLHFVDPASGAVRRSLQWIGPKMGHIDMQVLEPYTP</sequence>
<dbReference type="EMBL" id="JACHFM010000001">
    <property type="protein sequence ID" value="MBB5221155.1"/>
    <property type="molecule type" value="Genomic_DNA"/>
</dbReference>
<protein>
    <recommendedName>
        <fullName evidence="3">Lipoprotein</fullName>
    </recommendedName>
</protein>